<evidence type="ECO:0000256" key="3">
    <source>
        <dbReference type="SAM" id="SignalP"/>
    </source>
</evidence>
<dbReference type="RefSeq" id="WP_354600228.1">
    <property type="nucleotide sequence ID" value="NZ_JBEWZI010000005.1"/>
</dbReference>
<dbReference type="PANTHER" id="PTHR43695:SF1">
    <property type="entry name" value="RHAMNOGALACTURONAN ACETYLESTERASE"/>
    <property type="match status" value="1"/>
</dbReference>
<keyword evidence="2" id="KW-0378">Hydrolase</keyword>
<keyword evidence="3" id="KW-0732">Signal</keyword>
<dbReference type="CDD" id="cd01821">
    <property type="entry name" value="Rhamnogalacturan_acetylesterase_like"/>
    <property type="match status" value="1"/>
</dbReference>
<feature type="domain" description="SGNH hydrolase-type esterase" evidence="4">
    <location>
        <begin position="260"/>
        <end position="448"/>
    </location>
</feature>
<comment type="similarity">
    <text evidence="1">Belongs to the 'GDSL' lipolytic enzyme family.</text>
</comment>
<dbReference type="PANTHER" id="PTHR43695">
    <property type="entry name" value="PUTATIVE (AFU_ORTHOLOGUE AFUA_2G17250)-RELATED"/>
    <property type="match status" value="1"/>
</dbReference>
<evidence type="ECO:0000256" key="2">
    <source>
        <dbReference type="ARBA" id="ARBA00022801"/>
    </source>
</evidence>
<name>A0ABV2TIM0_9RHOO</name>
<evidence type="ECO:0000256" key="1">
    <source>
        <dbReference type="ARBA" id="ARBA00008668"/>
    </source>
</evidence>
<feature type="chain" id="PRO_5046986773" evidence="3">
    <location>
        <begin position="25"/>
        <end position="514"/>
    </location>
</feature>
<proteinExistence type="inferred from homology"/>
<dbReference type="EMBL" id="JBEWZI010000005">
    <property type="protein sequence ID" value="MET7013765.1"/>
    <property type="molecule type" value="Genomic_DNA"/>
</dbReference>
<evidence type="ECO:0000313" key="6">
    <source>
        <dbReference type="Proteomes" id="UP001549691"/>
    </source>
</evidence>
<organism evidence="5 6">
    <name type="scientific">Uliginosibacterium flavum</name>
    <dbReference type="NCBI Taxonomy" id="1396831"/>
    <lineage>
        <taxon>Bacteria</taxon>
        <taxon>Pseudomonadati</taxon>
        <taxon>Pseudomonadota</taxon>
        <taxon>Betaproteobacteria</taxon>
        <taxon>Rhodocyclales</taxon>
        <taxon>Zoogloeaceae</taxon>
        <taxon>Uliginosibacterium</taxon>
    </lineage>
</organism>
<protein>
    <submittedName>
        <fullName evidence="5">Rhamnogalacturonan acetylesterase</fullName>
    </submittedName>
</protein>
<comment type="caution">
    <text evidence="5">The sequence shown here is derived from an EMBL/GenBank/DDBJ whole genome shotgun (WGS) entry which is preliminary data.</text>
</comment>
<accession>A0ABV2TIM0</accession>
<gene>
    <name evidence="5" type="ORF">ABXR19_06165</name>
</gene>
<dbReference type="PROSITE" id="PS51257">
    <property type="entry name" value="PROKAR_LIPOPROTEIN"/>
    <property type="match status" value="1"/>
</dbReference>
<evidence type="ECO:0000259" key="4">
    <source>
        <dbReference type="Pfam" id="PF13472"/>
    </source>
</evidence>
<keyword evidence="6" id="KW-1185">Reference proteome</keyword>
<dbReference type="Pfam" id="PF13472">
    <property type="entry name" value="Lipase_GDSL_2"/>
    <property type="match status" value="1"/>
</dbReference>
<feature type="signal peptide" evidence="3">
    <location>
        <begin position="1"/>
        <end position="24"/>
    </location>
</feature>
<evidence type="ECO:0000313" key="5">
    <source>
        <dbReference type="EMBL" id="MET7013765.1"/>
    </source>
</evidence>
<dbReference type="InterPro" id="IPR037459">
    <property type="entry name" value="RhgT-like"/>
</dbReference>
<dbReference type="Gene3D" id="3.40.50.1110">
    <property type="entry name" value="SGNH hydrolase"/>
    <property type="match status" value="1"/>
</dbReference>
<dbReference type="InterPro" id="IPR013830">
    <property type="entry name" value="SGNH_hydro"/>
</dbReference>
<reference evidence="5 6" key="1">
    <citation type="submission" date="2024-07" db="EMBL/GenBank/DDBJ databases">
        <title>Uliginosibacterium flavum JJ3220;KACC:17644.</title>
        <authorList>
            <person name="Kim M.K."/>
        </authorList>
    </citation>
    <scope>NUCLEOTIDE SEQUENCE [LARGE SCALE GENOMIC DNA]</scope>
    <source>
        <strain evidence="5 6">KACC:17644</strain>
    </source>
</reference>
<dbReference type="Proteomes" id="UP001549691">
    <property type="component" value="Unassembled WGS sequence"/>
</dbReference>
<dbReference type="SUPFAM" id="SSF52266">
    <property type="entry name" value="SGNH hydrolase"/>
    <property type="match status" value="1"/>
</dbReference>
<dbReference type="InterPro" id="IPR036514">
    <property type="entry name" value="SGNH_hydro_sf"/>
</dbReference>
<sequence length="514" mass="53616">MKTFALRLSVLAVSAATVAGCASNAPVATAPAATASAPVAAAPAVIKVTPLNGVTLSGIVAANTKATVTVFDAQGNRKSLTTDDKGSYSLVADGLVAPLMLVAQVGNQQFVAIVASPAGATTANINALTDYVASAVAIDTKFLGPVGMVQSGKAPAVTADAVKAKNASLQALVGGALKEAKLADADSFDPVASKSAGVVDVLKVIRHNRGYLSSKGVLGETSLFDSNYHEISKLSPLNLAKAQAEQKAIAAAGVTRVFVAGDSTASNYDVDVTPRNGWGQIFNRQFKDSKKVQVVNVAQSGRSSRSFITEGWFDMIAADIRKGDYLFVQFGHNDEKCGEEPARPAPARDIIDIANLCTYPGTAAGIPADMSFQKSLEKYIGIAKKAGATPVLVTPLTRRSFKGAIIASTTHTWGKGKFPGDYSQTIRDTAAANKVALIDIDAKSMAFFNKMGEEASLDYYLAVDPIKYPYYVKNTGSRSKPDNTHLQERGAEAVGGLVAQGIKEAKLPLAAQLK</sequence>